<gene>
    <name evidence="2" type="ORF">Prubr_53550</name>
</gene>
<evidence type="ECO:0000313" key="3">
    <source>
        <dbReference type="Proteomes" id="UP000680866"/>
    </source>
</evidence>
<reference evidence="2" key="1">
    <citation type="submission" date="2020-08" db="EMBL/GenBank/DDBJ databases">
        <title>Whole genome shotgun sequence of Polymorphospora rubra NBRC 101157.</title>
        <authorList>
            <person name="Komaki H."/>
            <person name="Tamura T."/>
        </authorList>
    </citation>
    <scope>NUCLEOTIDE SEQUENCE</scope>
    <source>
        <strain evidence="2">NBRC 101157</strain>
    </source>
</reference>
<feature type="domain" description="Phosphoribulokinase/uridine kinase" evidence="1">
    <location>
        <begin position="69"/>
        <end position="241"/>
    </location>
</feature>
<protein>
    <submittedName>
        <fullName evidence="2">Uridine kinase</fullName>
    </submittedName>
</protein>
<evidence type="ECO:0000259" key="1">
    <source>
        <dbReference type="Pfam" id="PF00485"/>
    </source>
</evidence>
<sequence>MAEGVGVAPTMPEICSDRFQIMDGDRPPVRMSVSTWQQPLPAMASAQRSALVADVAERVLACGDRRLRVGIDGLTAAGKTSFGHELAKQISMLGRPVLRASLDDFKRPWRDRHRYDRESGDGYYRNAFDYDTVVRLLLQPAGPGGSGACVLCSIDPLTQREHRDVATHAAADAVLIVDGVFAFRPEINAYWDFRIWLDVDEQTSVRRGTHRDRSWAGTEAEAVHRDRYLAAERLYLAEVDPLRLVDVVIDNTVFHRPRVLPA</sequence>
<proteinExistence type="predicted"/>
<dbReference type="Proteomes" id="UP000680866">
    <property type="component" value="Chromosome"/>
</dbReference>
<dbReference type="Pfam" id="PF00485">
    <property type="entry name" value="PRK"/>
    <property type="match status" value="1"/>
</dbReference>
<keyword evidence="2" id="KW-0808">Transferase</keyword>
<dbReference type="GO" id="GO:0005524">
    <property type="term" value="F:ATP binding"/>
    <property type="evidence" value="ECO:0007669"/>
    <property type="project" value="InterPro"/>
</dbReference>
<evidence type="ECO:0000313" key="2">
    <source>
        <dbReference type="EMBL" id="BCJ68334.1"/>
    </source>
</evidence>
<dbReference type="SUPFAM" id="SSF52540">
    <property type="entry name" value="P-loop containing nucleoside triphosphate hydrolases"/>
    <property type="match status" value="1"/>
</dbReference>
<dbReference type="InterPro" id="IPR027417">
    <property type="entry name" value="P-loop_NTPase"/>
</dbReference>
<dbReference type="AlphaFoldDB" id="A0A810N786"/>
<dbReference type="InterPro" id="IPR006083">
    <property type="entry name" value="PRK/URK"/>
</dbReference>
<accession>A0A810N786</accession>
<dbReference type="GO" id="GO:0016301">
    <property type="term" value="F:kinase activity"/>
    <property type="evidence" value="ECO:0007669"/>
    <property type="project" value="UniProtKB-KW"/>
</dbReference>
<keyword evidence="3" id="KW-1185">Reference proteome</keyword>
<name>A0A810N786_9ACTN</name>
<dbReference type="PANTHER" id="PTHR10285">
    <property type="entry name" value="URIDINE KINASE"/>
    <property type="match status" value="1"/>
</dbReference>
<organism evidence="2 3">
    <name type="scientific">Polymorphospora rubra</name>
    <dbReference type="NCBI Taxonomy" id="338584"/>
    <lineage>
        <taxon>Bacteria</taxon>
        <taxon>Bacillati</taxon>
        <taxon>Actinomycetota</taxon>
        <taxon>Actinomycetes</taxon>
        <taxon>Micromonosporales</taxon>
        <taxon>Micromonosporaceae</taxon>
        <taxon>Polymorphospora</taxon>
    </lineage>
</organism>
<dbReference type="KEGG" id="pry:Prubr_53550"/>
<keyword evidence="2" id="KW-0418">Kinase</keyword>
<dbReference type="Gene3D" id="3.40.50.300">
    <property type="entry name" value="P-loop containing nucleotide triphosphate hydrolases"/>
    <property type="match status" value="1"/>
</dbReference>
<dbReference type="EMBL" id="AP023359">
    <property type="protein sequence ID" value="BCJ68334.1"/>
    <property type="molecule type" value="Genomic_DNA"/>
</dbReference>